<protein>
    <recommendedName>
        <fullName evidence="7">BPTI/Kunitz inhibitor domain-containing protein</fullName>
    </recommendedName>
</protein>
<evidence type="ECO:0000259" key="7">
    <source>
        <dbReference type="PROSITE" id="PS50279"/>
    </source>
</evidence>
<evidence type="ECO:0000256" key="2">
    <source>
        <dbReference type="ARBA" id="ARBA00022900"/>
    </source>
</evidence>
<organism evidence="8 9">
    <name type="scientific">Amblyomma americanum</name>
    <name type="common">Lone star tick</name>
    <dbReference type="NCBI Taxonomy" id="6943"/>
    <lineage>
        <taxon>Eukaryota</taxon>
        <taxon>Metazoa</taxon>
        <taxon>Ecdysozoa</taxon>
        <taxon>Arthropoda</taxon>
        <taxon>Chelicerata</taxon>
        <taxon>Arachnida</taxon>
        <taxon>Acari</taxon>
        <taxon>Parasitiformes</taxon>
        <taxon>Ixodida</taxon>
        <taxon>Ixodoidea</taxon>
        <taxon>Ixodidae</taxon>
        <taxon>Amblyomminae</taxon>
        <taxon>Amblyomma</taxon>
    </lineage>
</organism>
<feature type="domain" description="BPTI/Kunitz inhibitor" evidence="7">
    <location>
        <begin position="28"/>
        <end position="79"/>
    </location>
</feature>
<feature type="signal peptide" evidence="6">
    <location>
        <begin position="1"/>
        <end position="20"/>
    </location>
</feature>
<comment type="function">
    <text evidence="5">Serine protease inhibitor that inhibits trypsin at a molar ratio of 1:1.</text>
</comment>
<evidence type="ECO:0000313" key="9">
    <source>
        <dbReference type="Proteomes" id="UP001321473"/>
    </source>
</evidence>
<dbReference type="SUPFAM" id="SSF57362">
    <property type="entry name" value="BPTI-like"/>
    <property type="match status" value="1"/>
</dbReference>
<keyword evidence="3" id="KW-1015">Disulfide bond</keyword>
<dbReference type="InterPro" id="IPR020901">
    <property type="entry name" value="Prtase_inh_Kunz-CS"/>
</dbReference>
<dbReference type="PANTHER" id="PTHR47247">
    <property type="entry name" value="KUNITZ-TYPE PROTEASE INHIBITOR 2"/>
    <property type="match status" value="1"/>
</dbReference>
<keyword evidence="1" id="KW-0646">Protease inhibitor</keyword>
<dbReference type="Gene3D" id="4.10.410.10">
    <property type="entry name" value="Pancreatic trypsin inhibitor Kunitz domain"/>
    <property type="match status" value="1"/>
</dbReference>
<dbReference type="GO" id="GO:0004867">
    <property type="term" value="F:serine-type endopeptidase inhibitor activity"/>
    <property type="evidence" value="ECO:0007669"/>
    <property type="project" value="UniProtKB-KW"/>
</dbReference>
<evidence type="ECO:0000256" key="5">
    <source>
        <dbReference type="ARBA" id="ARBA00093388"/>
    </source>
</evidence>
<name>A0AAQ4DEX1_AMBAM</name>
<evidence type="ECO:0000256" key="1">
    <source>
        <dbReference type="ARBA" id="ARBA00022690"/>
    </source>
</evidence>
<comment type="similarity">
    <text evidence="4">Belongs to the venom Kunitz-type family. 01 (intermediate) subfamily.</text>
</comment>
<dbReference type="CDD" id="cd00109">
    <property type="entry name" value="Kunitz-type"/>
    <property type="match status" value="1"/>
</dbReference>
<proteinExistence type="inferred from homology"/>
<evidence type="ECO:0000256" key="4">
    <source>
        <dbReference type="ARBA" id="ARBA00049646"/>
    </source>
</evidence>
<dbReference type="EMBL" id="JARKHS020031633">
    <property type="protein sequence ID" value="KAK8761011.1"/>
    <property type="molecule type" value="Genomic_DNA"/>
</dbReference>
<dbReference type="SMART" id="SM00131">
    <property type="entry name" value="KU"/>
    <property type="match status" value="1"/>
</dbReference>
<dbReference type="Pfam" id="PF00014">
    <property type="entry name" value="Kunitz_BPTI"/>
    <property type="match status" value="1"/>
</dbReference>
<keyword evidence="6" id="KW-0732">Signal</keyword>
<keyword evidence="9" id="KW-1185">Reference proteome</keyword>
<dbReference type="PROSITE" id="PS50279">
    <property type="entry name" value="BPTI_KUNITZ_2"/>
    <property type="match status" value="1"/>
</dbReference>
<evidence type="ECO:0000313" key="8">
    <source>
        <dbReference type="EMBL" id="KAK8761011.1"/>
    </source>
</evidence>
<feature type="chain" id="PRO_5042983077" description="BPTI/Kunitz inhibitor domain-containing protein" evidence="6">
    <location>
        <begin position="21"/>
        <end position="114"/>
    </location>
</feature>
<gene>
    <name evidence="8" type="ORF">V5799_027723</name>
</gene>
<dbReference type="PROSITE" id="PS00280">
    <property type="entry name" value="BPTI_KUNITZ_1"/>
    <property type="match status" value="1"/>
</dbReference>
<comment type="caution">
    <text evidence="8">The sequence shown here is derived from an EMBL/GenBank/DDBJ whole genome shotgun (WGS) entry which is preliminary data.</text>
</comment>
<dbReference type="AlphaFoldDB" id="A0AAQ4DEX1"/>
<accession>A0AAQ4DEX1</accession>
<dbReference type="PANTHER" id="PTHR47247:SF1">
    <property type="entry name" value="KUNITZ-TYPE PROTEASE INHIBITOR 2"/>
    <property type="match status" value="1"/>
</dbReference>
<dbReference type="InterPro" id="IPR002223">
    <property type="entry name" value="Kunitz_BPTI"/>
</dbReference>
<evidence type="ECO:0000256" key="6">
    <source>
        <dbReference type="SAM" id="SignalP"/>
    </source>
</evidence>
<dbReference type="Proteomes" id="UP001321473">
    <property type="component" value="Unassembled WGS sequence"/>
</dbReference>
<dbReference type="InterPro" id="IPR036880">
    <property type="entry name" value="Kunitz_BPTI_sf"/>
</dbReference>
<evidence type="ECO:0000256" key="3">
    <source>
        <dbReference type="ARBA" id="ARBA00023157"/>
    </source>
</evidence>
<sequence length="114" mass="13363">MIRLQVCVLLLLICLAVSQAARQRRRICRERGRVKGPCDASKIRWSFNQKTGRCIPFIYGGCGGTRNRFPTCCECFRRCTGYYTRKNSRTCHKLLENQLAKLRAKGHRIQRRRE</sequence>
<reference evidence="8 9" key="1">
    <citation type="journal article" date="2023" name="Arcadia Sci">
        <title>De novo assembly of a long-read Amblyomma americanum tick genome.</title>
        <authorList>
            <person name="Chou S."/>
            <person name="Poskanzer K.E."/>
            <person name="Rollins M."/>
            <person name="Thuy-Boun P.S."/>
        </authorList>
    </citation>
    <scope>NUCLEOTIDE SEQUENCE [LARGE SCALE GENOMIC DNA]</scope>
    <source>
        <strain evidence="8">F_SG_1</strain>
        <tissue evidence="8">Salivary glands</tissue>
    </source>
</reference>
<keyword evidence="2" id="KW-0722">Serine protease inhibitor</keyword>